<protein>
    <submittedName>
        <fullName evidence="2">Urease accessory protein UreF</fullName>
    </submittedName>
</protein>
<dbReference type="Gene3D" id="1.10.4190.10">
    <property type="entry name" value="Urease accessory protein UreF"/>
    <property type="match status" value="1"/>
</dbReference>
<accession>A0A938YE39</accession>
<evidence type="ECO:0000313" key="2">
    <source>
        <dbReference type="EMBL" id="MBM9467878.1"/>
    </source>
</evidence>
<dbReference type="Pfam" id="PF01730">
    <property type="entry name" value="UreF"/>
    <property type="match status" value="1"/>
</dbReference>
<organism evidence="2 3">
    <name type="scientific">Nakamurella leprariae</name>
    <dbReference type="NCBI Taxonomy" id="2803911"/>
    <lineage>
        <taxon>Bacteria</taxon>
        <taxon>Bacillati</taxon>
        <taxon>Actinomycetota</taxon>
        <taxon>Actinomycetes</taxon>
        <taxon>Nakamurellales</taxon>
        <taxon>Nakamurellaceae</taxon>
        <taxon>Nakamurella</taxon>
    </lineage>
</organism>
<comment type="caution">
    <text evidence="2">The sequence shown here is derived from an EMBL/GenBank/DDBJ whole genome shotgun (WGS) entry which is preliminary data.</text>
</comment>
<keyword evidence="3" id="KW-1185">Reference proteome</keyword>
<dbReference type="AlphaFoldDB" id="A0A938YE39"/>
<proteinExistence type="predicted"/>
<dbReference type="Proteomes" id="UP000663792">
    <property type="component" value="Unassembled WGS sequence"/>
</dbReference>
<sequence>MLLADNRLPTGAHTQSAGLEPAVRGGMPVREVPDYLAVRLATVTLVEAGAAVVARAVAGRGHRDIGDSAHDLDAVEQAWRARTVGPALRETAALLGRGYLRLAGRLWPSSTVVAALGRVQRPSRAVVLGGIAALVGLDDAALIRLIGYDEVQTVCAAALKVEPGDPVQATSWALASQPLIERMVAPLVGLQDPDEIPSGGAPLLEQWSQQHAAATHRLFRA</sequence>
<evidence type="ECO:0000313" key="3">
    <source>
        <dbReference type="Proteomes" id="UP000663792"/>
    </source>
</evidence>
<name>A0A938YE39_9ACTN</name>
<dbReference type="InterPro" id="IPR038277">
    <property type="entry name" value="UreF_sf"/>
</dbReference>
<evidence type="ECO:0000256" key="1">
    <source>
        <dbReference type="SAM" id="MobiDB-lite"/>
    </source>
</evidence>
<dbReference type="InterPro" id="IPR002639">
    <property type="entry name" value="UreF"/>
</dbReference>
<reference evidence="2" key="1">
    <citation type="submission" date="2021-01" db="EMBL/GenBank/DDBJ databases">
        <title>YIM 132084 draft genome.</title>
        <authorList>
            <person name="An D."/>
        </authorList>
    </citation>
    <scope>NUCLEOTIDE SEQUENCE</scope>
    <source>
        <strain evidence="2">YIM 132084</strain>
    </source>
</reference>
<dbReference type="GO" id="GO:0016151">
    <property type="term" value="F:nickel cation binding"/>
    <property type="evidence" value="ECO:0007669"/>
    <property type="project" value="InterPro"/>
</dbReference>
<feature type="region of interest" description="Disordered" evidence="1">
    <location>
        <begin position="1"/>
        <end position="20"/>
    </location>
</feature>
<gene>
    <name evidence="2" type="ORF">JL106_11345</name>
</gene>
<dbReference type="EMBL" id="JAERWK010000015">
    <property type="protein sequence ID" value="MBM9467878.1"/>
    <property type="molecule type" value="Genomic_DNA"/>
</dbReference>